<evidence type="ECO:0000313" key="15">
    <source>
        <dbReference type="EMBL" id="EKU3570245.1"/>
    </source>
</evidence>
<dbReference type="HAMAP" id="MF_00151">
    <property type="entry name" value="PPAT_bact"/>
    <property type="match status" value="1"/>
</dbReference>
<evidence type="ECO:0000313" key="13">
    <source>
        <dbReference type="EMBL" id="CUW34232.1"/>
    </source>
</evidence>
<dbReference type="EMBL" id="NGKM01000007">
    <property type="protein sequence ID" value="OWK66838.1"/>
    <property type="molecule type" value="Genomic_DNA"/>
</dbReference>
<evidence type="ECO:0000313" key="67">
    <source>
        <dbReference type="Proteomes" id="UP000594659"/>
    </source>
</evidence>
<feature type="binding site" evidence="9">
    <location>
        <position position="75"/>
    </location>
    <ligand>
        <name>substrate</name>
    </ligand>
</feature>
<dbReference type="STRING" id="1096995.BJAB07104_00849"/>
<dbReference type="EMBL" id="VMBB01000041">
    <property type="protein sequence ID" value="MDR8262509.1"/>
    <property type="molecule type" value="Genomic_DNA"/>
</dbReference>
<evidence type="ECO:0000313" key="38">
    <source>
        <dbReference type="EMBL" id="PZM18280.1"/>
    </source>
</evidence>
<dbReference type="EMBL" id="RFBY01000007">
    <property type="protein sequence ID" value="RSP79969.1"/>
    <property type="molecule type" value="Genomic_DNA"/>
</dbReference>
<dbReference type="Proteomes" id="UP000239276">
    <property type="component" value="Unassembled WGS sequence"/>
</dbReference>
<reference evidence="32 52" key="8">
    <citation type="submission" date="2016-05" db="EMBL/GenBank/DDBJ databases">
        <title>The evolution of Acinetobacter baumannii in vivo.</title>
        <authorList>
            <person name="Hua X."/>
            <person name="Yu Y."/>
        </authorList>
    </citation>
    <scope>NUCLEOTIDE SEQUENCE [LARGE SCALE GENOMIC DNA]</scope>
    <source>
        <strain evidence="32 52">XH647</strain>
    </source>
</reference>
<evidence type="ECO:0000313" key="68">
    <source>
        <dbReference type="Proteomes" id="UP001174156"/>
    </source>
</evidence>
<dbReference type="Proteomes" id="UP000516419">
    <property type="component" value="Chromosome"/>
</dbReference>
<dbReference type="EMBL" id="JARTMM020000001">
    <property type="protein sequence ID" value="MEC5495784.1"/>
    <property type="molecule type" value="Genomic_DNA"/>
</dbReference>
<dbReference type="EMBL" id="VYTJ01000007">
    <property type="protein sequence ID" value="MRA06519.1"/>
    <property type="molecule type" value="Genomic_DNA"/>
</dbReference>
<evidence type="ECO:0000313" key="66">
    <source>
        <dbReference type="Proteomes" id="UP000516419"/>
    </source>
</evidence>
<feature type="binding site" evidence="9">
    <location>
        <position position="43"/>
    </location>
    <ligand>
        <name>substrate</name>
    </ligand>
</feature>
<dbReference type="Proteomes" id="UP000072389">
    <property type="component" value="Chromosome"/>
</dbReference>
<dbReference type="PANTHER" id="PTHR21342">
    <property type="entry name" value="PHOSPHOPANTETHEINE ADENYLYLTRANSFERASE"/>
    <property type="match status" value="1"/>
</dbReference>
<dbReference type="InterPro" id="IPR014729">
    <property type="entry name" value="Rossmann-like_a/b/a_fold"/>
</dbReference>
<dbReference type="Proteomes" id="UP000076296">
    <property type="component" value="Unassembled WGS sequence"/>
</dbReference>
<reference evidence="19 51" key="7">
    <citation type="submission" date="2016-01" db="EMBL/GenBank/DDBJ databases">
        <title>Draft sequences of Acinetobacter baumannii isolates from wounded military personnel.</title>
        <authorList>
            <person name="Arivett B.A."/>
            <person name="Fiester S.E."/>
            <person name="Ream D.C."/>
            <person name="Actis L.A."/>
        </authorList>
    </citation>
    <scope>NUCLEOTIDE SEQUENCE [LARGE SCALE GENOMIC DNA]</scope>
    <source>
        <strain evidence="19 51">AB2828</strain>
    </source>
</reference>
<keyword evidence="7 9" id="KW-0173">Coenzyme A biosynthesis</keyword>
<dbReference type="EMBL" id="ABFEVW020000034">
    <property type="protein sequence ID" value="EKU3570245.1"/>
    <property type="molecule type" value="Genomic_DNA"/>
</dbReference>
<reference evidence="37 56" key="11">
    <citation type="submission" date="2017-04" db="EMBL/GenBank/DDBJ databases">
        <title>Comparison of Acinetobacter baumannii whole genome sequences from two major hospitals in Kuwait.</title>
        <authorList>
            <person name="Nasser K."/>
            <person name="Habibi N."/>
            <person name="Khan M.W."/>
            <person name="Purohit P."/>
            <person name="Al-Obaid I."/>
            <person name="Dhar R."/>
            <person name="Al-Fouzan W."/>
            <person name="Mustafa A.S."/>
        </authorList>
    </citation>
    <scope>NUCLEOTIDE SEQUENCE [LARGE SCALE GENOMIC DNA]</scope>
    <source>
        <strain evidence="37 56">KUFAR57</strain>
    </source>
</reference>
<evidence type="ECO:0000256" key="5">
    <source>
        <dbReference type="ARBA" id="ARBA00022840"/>
    </source>
</evidence>
<keyword evidence="2 9" id="KW-0808">Transferase</keyword>
<evidence type="ECO:0000313" key="11">
    <source>
        <dbReference type="EMBL" id="AKA32793.1"/>
    </source>
</evidence>
<evidence type="ECO:0000313" key="63">
    <source>
        <dbReference type="Proteomes" id="UP000461234"/>
    </source>
</evidence>
<dbReference type="AlphaFoldDB" id="A0A059ZFC5"/>
<dbReference type="EMBL" id="LRDT01000028">
    <property type="protein sequence ID" value="KZA16820.1"/>
    <property type="molecule type" value="Genomic_DNA"/>
</dbReference>
<dbReference type="PDB" id="6JOG">
    <property type="method" value="X-ray"/>
    <property type="resolution" value="2.30 A"/>
    <property type="chains" value="A=1-163"/>
</dbReference>
<dbReference type="EMBL" id="CP018664">
    <property type="protein sequence ID" value="APP31387.1"/>
    <property type="molecule type" value="Genomic_DNA"/>
</dbReference>
<dbReference type="Proteomes" id="UP000470018">
    <property type="component" value="Unassembled WGS sequence"/>
</dbReference>
<evidence type="ECO:0000313" key="61">
    <source>
        <dbReference type="Proteomes" id="UP000315888"/>
    </source>
</evidence>
<keyword evidence="69 70" id="KW-0002">3D-structure</keyword>
<reference evidence="22" key="36">
    <citation type="submission" date="2023-01" db="EMBL/GenBank/DDBJ databases">
        <title>Genomic dissection of endemic carbapenem resistance: metallo-beta-lactamase gene dissemination through clonal, plasmid and integron transfer pathways.</title>
        <authorList>
            <person name="Macesic N."/>
        </authorList>
    </citation>
    <scope>NUCLEOTIDE SEQUENCE</scope>
    <source>
        <strain evidence="22">CPO519</strain>
    </source>
</reference>
<dbReference type="EMBL" id="WPIP01000062">
    <property type="protein sequence ID" value="MVM91894.1"/>
    <property type="molecule type" value="Genomic_DNA"/>
</dbReference>
<reference evidence="21" key="31">
    <citation type="submission" date="2020-09" db="EMBL/GenBank/DDBJ databases">
        <title>Distribution of Beta-Lactamase Producing Gram-Negative Bacterial Isolates in Isabela River of Santo Domingo, Dominican Republic.</title>
        <authorList>
            <person name="Calderon V."/>
            <person name="Bonnelly R."/>
            <person name="Del Rosario C."/>
            <person name="Duarte A."/>
            <person name="Barauna R."/>
            <person name="Juca Ramos R.T."/>
            <person name="Perdomo O.P."/>
            <person name="Rodriguez De Francisco L.E."/>
            <person name="Franco De Los Santos E.F."/>
        </authorList>
    </citation>
    <scope>NUCLEOTIDE SEQUENCE</scope>
    <source>
        <strain evidence="21">INTEC_BI15</strain>
    </source>
</reference>
<dbReference type="EMBL" id="JACZEI010000030">
    <property type="protein sequence ID" value="MBE0331771.1"/>
    <property type="molecule type" value="Genomic_DNA"/>
</dbReference>
<dbReference type="EMBL" id="PHJU02000035">
    <property type="protein sequence ID" value="PQL81004.1"/>
    <property type="molecule type" value="Genomic_DNA"/>
</dbReference>
<dbReference type="EMBL" id="WIOC01000007">
    <property type="protein sequence ID" value="MQR49168.1"/>
    <property type="molecule type" value="Genomic_DNA"/>
</dbReference>
<dbReference type="Proteomes" id="UP000051449">
    <property type="component" value="Unassembled WGS sequence"/>
</dbReference>
<dbReference type="CDD" id="cd02163">
    <property type="entry name" value="PPAT"/>
    <property type="match status" value="1"/>
</dbReference>
<dbReference type="Proteomes" id="UP000066661">
    <property type="component" value="Chromosome I"/>
</dbReference>
<dbReference type="EMBL" id="UFDJ01000014">
    <property type="protein sequence ID" value="SSI55774.1"/>
    <property type="molecule type" value="Genomic_DNA"/>
</dbReference>
<dbReference type="GeneID" id="92795407"/>
<dbReference type="EMBL" id="CP061525">
    <property type="protein sequence ID" value="QNV21052.1"/>
    <property type="molecule type" value="Genomic_DNA"/>
</dbReference>
<evidence type="ECO:0000313" key="51">
    <source>
        <dbReference type="Proteomes" id="UP000076296"/>
    </source>
</evidence>
<evidence type="ECO:0000313" key="25">
    <source>
        <dbReference type="EMBL" id="MDT1912918.1"/>
    </source>
</evidence>
<feature type="site" description="Transition state stabilizer" evidence="9">
    <location>
        <position position="19"/>
    </location>
</feature>
<reference evidence="12" key="6">
    <citation type="submission" date="2015-12" db="EMBL/GenBank/DDBJ databases">
        <authorList>
            <person name="Singh M.K."/>
            <person name="Fernando D.M."/>
            <person name="Kumar A."/>
        </authorList>
    </citation>
    <scope>NUCLEOTIDE SEQUENCE</scope>
    <source>
        <strain evidence="12">ATCC 17978</strain>
    </source>
</reference>
<feature type="binding site" evidence="9">
    <location>
        <begin position="11"/>
        <end position="12"/>
    </location>
    <ligand>
        <name>ATP</name>
        <dbReference type="ChEBI" id="CHEBI:30616"/>
    </ligand>
</feature>
<reference evidence="20" key="29">
    <citation type="submission" date="2020-08" db="EMBL/GenBank/DDBJ databases">
        <title>Diversity of carbapenem-resistant Acinetobacter baumannii and bacteriophage-mediated spread of the Oxa23 carbapenemase.</title>
        <authorList>
            <person name="Abouelfetouh A."/>
            <person name="Mattock J."/>
            <person name="Turner D."/>
            <person name="Li E."/>
            <person name="Evans B.A."/>
        </authorList>
    </citation>
    <scope>NUCLEOTIDE SEQUENCE</scope>
    <source>
        <strain evidence="20">A86</strain>
    </source>
</reference>
<evidence type="ECO:0000313" key="18">
    <source>
        <dbReference type="EMBL" id="KQE09010.1"/>
    </source>
</evidence>
<dbReference type="EMBL" id="WWCH01000001">
    <property type="protein sequence ID" value="MYM77249.1"/>
    <property type="molecule type" value="Genomic_DNA"/>
</dbReference>
<dbReference type="Proteomes" id="UP000655940">
    <property type="component" value="Unassembled WGS sequence"/>
</dbReference>
<evidence type="ECO:0000313" key="48">
    <source>
        <dbReference type="Proteomes" id="UP000051449"/>
    </source>
</evidence>
<feature type="binding site" evidence="9">
    <location>
        <position position="11"/>
    </location>
    <ligand>
        <name>substrate</name>
    </ligand>
</feature>
<dbReference type="GO" id="GO:0015937">
    <property type="term" value="P:coenzyme A biosynthetic process"/>
    <property type="evidence" value="ECO:0007669"/>
    <property type="project" value="UniProtKB-UniRule"/>
</dbReference>
<evidence type="ECO:0000313" key="50">
    <source>
        <dbReference type="Proteomes" id="UP000072389"/>
    </source>
</evidence>
<dbReference type="EMBL" id="LLGC01000092">
    <property type="protein sequence ID" value="KQE09010.1"/>
    <property type="molecule type" value="Genomic_DNA"/>
</dbReference>
<name>A0A059ZFC5_ACIBA</name>
<dbReference type="Proteomes" id="UP000664966">
    <property type="component" value="Chromosome"/>
</dbReference>
<evidence type="ECO:0000313" key="65">
    <source>
        <dbReference type="Proteomes" id="UP000480763"/>
    </source>
</evidence>
<evidence type="ECO:0000313" key="59">
    <source>
        <dbReference type="Proteomes" id="UP000252694"/>
    </source>
</evidence>
<dbReference type="Proteomes" id="UP000179937">
    <property type="component" value="Unassembled WGS sequence"/>
</dbReference>
<reference evidence="38 58" key="16">
    <citation type="submission" date="2018-06" db="EMBL/GenBank/DDBJ databases">
        <title>Carbapenemase-producing Acinetobacter spp. from environmental sources in an hospital from French Polynesia.</title>
        <authorList>
            <person name="Bonnin R.A."/>
            <person name="Levy M."/>
            <person name="Cuzon G."/>
            <person name="Dortet L."/>
            <person name="Naas T."/>
        </authorList>
    </citation>
    <scope>NUCLEOTIDE SEQUENCE [LARGE SCALE GENOMIC DNA]</scope>
    <source>
        <strain evidence="38 58">R10</strain>
    </source>
</reference>
<evidence type="ECO:0000313" key="34">
    <source>
        <dbReference type="EMBL" id="PHQ02767.1"/>
    </source>
</evidence>
<evidence type="ECO:0000313" key="16">
    <source>
        <dbReference type="EMBL" id="EMN1073296.1"/>
    </source>
</evidence>
<feature type="binding site" evidence="9">
    <location>
        <begin position="125"/>
        <end position="131"/>
    </location>
    <ligand>
        <name>ATP</name>
        <dbReference type="ChEBI" id="CHEBI:30616"/>
    </ligand>
</feature>
<evidence type="ECO:0000313" key="19">
    <source>
        <dbReference type="EMBL" id="KZA16820.1"/>
    </source>
</evidence>
<feature type="binding site" evidence="70 71">
    <location>
        <position position="19"/>
    </location>
    <ligand>
        <name>L-ascorbate</name>
        <dbReference type="ChEBI" id="CHEBI:38290"/>
        <label>1</label>
    </ligand>
</feature>
<dbReference type="InterPro" id="IPR004821">
    <property type="entry name" value="Cyt_trans-like"/>
</dbReference>
<evidence type="ECO:0000313" key="24">
    <source>
        <dbReference type="EMBL" id="MDR8432939.1"/>
    </source>
</evidence>
<comment type="similarity">
    <text evidence="9">Belongs to the bacterial CoaD family.</text>
</comment>
<dbReference type="EMBL" id="VHGY01000049">
    <property type="protein sequence ID" value="TPU61237.1"/>
    <property type="molecule type" value="Genomic_DNA"/>
</dbReference>
<evidence type="ECO:0000313" key="43">
    <source>
        <dbReference type="EMBL" id="SSI55774.1"/>
    </source>
</evidence>
<dbReference type="OrthoDB" id="9806661at2"/>
<reference evidence="23" key="23">
    <citation type="submission" date="2019-07" db="EMBL/GenBank/DDBJ databases">
        <title>Biological characteristics of mucoid Acinetobacter baumannii from a general hospital in China.</title>
        <authorList>
            <person name="Hua X."/>
            <person name="Yu Y."/>
        </authorList>
    </citation>
    <scope>NUCLEOTIDE SEQUENCE</scope>
    <source>
        <strain evidence="25">N35</strain>
        <strain evidence="23">N41</strain>
        <strain evidence="24">N8</strain>
    </source>
</reference>
<feature type="binding site" evidence="9">
    <location>
        <begin position="90"/>
        <end position="92"/>
    </location>
    <ligand>
        <name>ATP</name>
        <dbReference type="ChEBI" id="CHEBI:30616"/>
    </ligand>
</feature>
<dbReference type="EMBL" id="VMAF01000041">
    <property type="protein sequence ID" value="MDR8432939.1"/>
    <property type="molecule type" value="Genomic_DNA"/>
</dbReference>
<evidence type="ECO:0000313" key="28">
    <source>
        <dbReference type="EMBL" id="MRA06519.1"/>
    </source>
</evidence>
<dbReference type="NCBIfam" id="TIGR00125">
    <property type="entry name" value="cyt_tran_rel"/>
    <property type="match status" value="1"/>
</dbReference>
<evidence type="ECO:0000313" key="64">
    <source>
        <dbReference type="Proteomes" id="UP000470018"/>
    </source>
</evidence>
<dbReference type="Proteomes" id="UP000237823">
    <property type="component" value="Unassembled WGS sequence"/>
</dbReference>
<evidence type="ECO:0000313" key="12">
    <source>
        <dbReference type="EMBL" id="APP31387.1"/>
    </source>
</evidence>
<dbReference type="PDB" id="6J3M">
    <property type="method" value="X-ray"/>
    <property type="resolution" value="2.30 A"/>
    <property type="chains" value="A=1-163"/>
</dbReference>
<dbReference type="Proteomes" id="UP000233757">
    <property type="component" value="Unassembled WGS sequence"/>
</dbReference>
<dbReference type="EMBL" id="AAYLMQ010000005">
    <property type="protein sequence ID" value="EGY2376315.1"/>
    <property type="molecule type" value="Genomic_DNA"/>
</dbReference>
<reference evidence="42 60" key="18">
    <citation type="submission" date="2018-10" db="EMBL/GenBank/DDBJ databases">
        <title>GWAS and RNA-Seq identify cryptic mechanisms of antimicrobial resistance in Acinetobacter baumannii.</title>
        <authorList>
            <person name="Sahl J.W."/>
        </authorList>
    </citation>
    <scope>NUCLEOTIDE SEQUENCE [LARGE SCALE GENOMIC DNA]</scope>
    <source>
        <strain evidence="42 60">TG31299</strain>
    </source>
</reference>
<comment type="function">
    <text evidence="9">Reversibly transfers an adenylyl group from ATP to 4'-phosphopantetheine, yielding dephospho-CoA (dPCoA) and pyrophosphate.</text>
</comment>
<dbReference type="EMBL" id="VMAW01000020">
    <property type="protein sequence ID" value="MDT1912918.1"/>
    <property type="molecule type" value="Genomic_DNA"/>
</dbReference>
<reference evidence="71" key="20">
    <citation type="submission" date="2019-03" db="PDB data bank">
        <title>Crystal structure of the complex of phospho pantetheine adenylyl transferase from Acinetobacter baumannii with two ascorbic acid (Vitamin-C) molecules.</title>
        <authorList>
            <person name="Viswanathan V."/>
            <person name="Gupta A."/>
            <person name="Bairagya H.R."/>
            <person name="Sharma S."/>
            <person name="Singh T.P."/>
        </authorList>
    </citation>
    <scope>X-RAY CRYSTALLOGRAPHY (2.30 ANGSTROMS) IN COMPLEX WITH L-ASCORBATE</scope>
</reference>
<dbReference type="Proteomes" id="UP000051322">
    <property type="component" value="Unassembled WGS sequence"/>
</dbReference>
<reference evidence="35 57" key="14">
    <citation type="journal article" date="2018" name="J. Antimicrob. Chemother.">
        <title>Phylogenomics of colistin-susceptible and resistant XDR Acinetobacter baumannii.</title>
        <authorList>
            <person name="Mustapha M."/>
            <person name="Li B."/>
            <person name="Pacey M.P."/>
            <person name="Mettus R.T."/>
            <person name="McElheny C.L."/>
            <person name="Ernst R.K."/>
            <person name="Cooper V.S."/>
            <person name="Doi Y."/>
        </authorList>
    </citation>
    <scope>NUCLEOTIDE SEQUENCE [LARGE SCALE GENOMIC DNA]</scope>
    <source>
        <strain evidence="35 57">R20</strain>
    </source>
</reference>
<reference evidence="33 53" key="12">
    <citation type="submission" date="2017-05" db="EMBL/GenBank/DDBJ databases">
        <title>Draft genome sequence of MDR A. baumannii AB360.</title>
        <authorList>
            <person name="Wareham D.W."/>
            <person name="Bean D.C."/>
        </authorList>
    </citation>
    <scope>NUCLEOTIDE SEQUENCE [LARGE SCALE GENOMIC DNA]</scope>
    <source>
        <strain evidence="33 53">AB360</strain>
    </source>
</reference>
<dbReference type="OMA" id="MALMNRK"/>
<keyword evidence="6 9" id="KW-0460">Magnesium</keyword>
<reference evidence="26 68" key="35">
    <citation type="journal article" date="2023" name="Nat. Commun.">
        <title>Genomic dissection of endemic carbapenem resistance reveals metallo-beta-lactamase dissemination through clonal, plasmid and integron transfer.</title>
        <authorList>
            <person name="Macesic N."/>
            <person name="Hawkey J."/>
            <person name="Vezina B."/>
            <person name="Wisniewski J.A."/>
            <person name="Cottingham H."/>
            <person name="Blakeway L.V."/>
            <person name="Harshegyi T."/>
            <person name="Pragastis K."/>
            <person name="Badoordeen G.Z."/>
            <person name="Dennison A."/>
            <person name="Spelman D.W."/>
            <person name="Jenney A.W.J."/>
            <person name="Peleg A.Y."/>
        </authorList>
    </citation>
    <scope>NUCLEOTIDE SEQUENCE [LARGE SCALE GENOMIC DNA]</scope>
    <source>
        <strain evidence="26 68">CPO519</strain>
    </source>
</reference>
<dbReference type="Pfam" id="PF01467">
    <property type="entry name" value="CTP_transf_like"/>
    <property type="match status" value="1"/>
</dbReference>
<feature type="binding site" evidence="70 71">
    <location>
        <position position="12"/>
    </location>
    <ligand>
        <name>L-ascorbate</name>
        <dbReference type="ChEBI" id="CHEBI:38290"/>
        <label>1</label>
    </ligand>
</feature>
<dbReference type="UniPathway" id="UPA00241">
    <property type="reaction ID" value="UER00355"/>
</dbReference>
<evidence type="ECO:0000313" key="49">
    <source>
        <dbReference type="Proteomes" id="UP000066661"/>
    </source>
</evidence>
<evidence type="ECO:0000256" key="9">
    <source>
        <dbReference type="HAMAP-Rule" id="MF_00151"/>
    </source>
</evidence>
<evidence type="ECO:0000313" key="47">
    <source>
        <dbReference type="Proteomes" id="UP000051322"/>
    </source>
</evidence>
<dbReference type="eggNOG" id="COG0669">
    <property type="taxonomic scope" value="Bacteria"/>
</dbReference>
<organism evidence="14">
    <name type="scientific">Acinetobacter baumannii</name>
    <dbReference type="NCBI Taxonomy" id="470"/>
    <lineage>
        <taxon>Bacteria</taxon>
        <taxon>Pseudomonadati</taxon>
        <taxon>Pseudomonadota</taxon>
        <taxon>Gammaproteobacteria</taxon>
        <taxon>Moraxellales</taxon>
        <taxon>Moraxellaceae</taxon>
        <taxon>Acinetobacter</taxon>
        <taxon>Acinetobacter calcoaceticus/baumannii complex</taxon>
    </lineage>
</organism>
<dbReference type="Proteomes" id="UP000252694">
    <property type="component" value="Unassembled WGS sequence"/>
</dbReference>
<evidence type="ECO:0000313" key="26">
    <source>
        <dbReference type="EMBL" id="MEC5495784.1"/>
    </source>
</evidence>
<dbReference type="EC" id="2.7.7.3" evidence="9"/>
<comment type="pathway">
    <text evidence="9">Cofactor biosynthesis; coenzyme A biosynthesis; CoA from (R)-pantothenate: step 4/5.</text>
</comment>
<evidence type="ECO:0000313" key="56">
    <source>
        <dbReference type="Proteomes" id="UP000237823"/>
    </source>
</evidence>
<reference evidence="12 50" key="1">
    <citation type="journal article" date="2014" name="Antimicrob. Agents Chemother.">
        <title>Triclosan can select for an AdeIJK-overexpressing mutant of Acinetobacter baumannii ATCC 17978 that displays reduced susceptibility to multiple antibiotics.</title>
        <authorList>
            <person name="Fernando D.M."/>
            <person name="Xu W."/>
            <person name="Loewen P.C."/>
            <person name="Zhanel G.G."/>
            <person name="Kumar A."/>
        </authorList>
    </citation>
    <scope>NUCLEOTIDE SEQUENCE [LARGE SCALE GENOMIC DNA]</scope>
    <source>
        <strain evidence="12 50">ATCC 17978</strain>
    </source>
</reference>
<dbReference type="EMBL" id="LLFE01000065">
    <property type="protein sequence ID" value="KQD18408.1"/>
    <property type="molecule type" value="Genomic_DNA"/>
</dbReference>
<evidence type="ECO:0000256" key="1">
    <source>
        <dbReference type="ARBA" id="ARBA00022490"/>
    </source>
</evidence>
<dbReference type="SUPFAM" id="SSF52374">
    <property type="entry name" value="Nucleotidylyl transferase"/>
    <property type="match status" value="1"/>
</dbReference>
<reference evidence="12" key="9">
    <citation type="submission" date="2016-12" db="EMBL/GenBank/DDBJ databases">
        <authorList>
            <person name="Singh M."/>
            <person name="Fernando D."/>
            <person name="Kumar A."/>
        </authorList>
    </citation>
    <scope>NUCLEOTIDE SEQUENCE</scope>
    <source>
        <strain evidence="12">ATCC 17978</strain>
    </source>
</reference>
<dbReference type="PDBsum" id="6JNH"/>
<evidence type="ECO:0000256" key="2">
    <source>
        <dbReference type="ARBA" id="ARBA00022679"/>
    </source>
</evidence>
<dbReference type="InterPro" id="IPR001980">
    <property type="entry name" value="PPAT"/>
</dbReference>
<reference evidence="70" key="21">
    <citation type="submission" date="2019-03" db="PDB data bank">
        <title>Crystal structure of the complex of Phosphopantetheine adenylyltransferase from Acinetobacter baumannii with Ascorbic acid (Vitamin-C) at 2.0A resolution.</title>
        <authorList>
            <person name="Iqbal N."/>
            <person name="Gupta A."/>
            <person name="Sharm P."/>
            <person name="Singh T.P."/>
        </authorList>
    </citation>
    <scope>X-RAY CRYSTALLOGRAPHY (2.00 ANGSTROMS) IN COMPLEX WITH L-ASCORBATE</scope>
</reference>
<reference evidence="47 48" key="4">
    <citation type="submission" date="2015-10" db="EMBL/GenBank/DDBJ databases">
        <title>The utility of whole genome sequencing in characterizing Acinetobacter epidemiology and analyzing hospital outbreaks.</title>
        <authorList>
            <person name="Ozer E.A."/>
            <person name="Fitzpatrick M.A."/>
            <person name="Hauser A.R."/>
        </authorList>
    </citation>
    <scope>NUCLEOTIDE SEQUENCE [LARGE SCALE GENOMIC DNA]</scope>
    <source>
        <strain evidence="17 47">ABBL059</strain>
        <strain evidence="18 48">ABBL072</strain>
    </source>
</reference>
<comment type="subcellular location">
    <subcellularLocation>
        <location evidence="9">Cytoplasm</location>
    </subcellularLocation>
</comment>
<dbReference type="EMBL" id="JACSVK010000040">
    <property type="protein sequence ID" value="MBD0221087.1"/>
    <property type="molecule type" value="Genomic_DNA"/>
</dbReference>
<dbReference type="Proteomes" id="UP000269597">
    <property type="component" value="Unassembled WGS sequence"/>
</dbReference>
<feature type="binding site" evidence="9">
    <location>
        <position position="89"/>
    </location>
    <ligand>
        <name>substrate</name>
    </ligand>
</feature>
<evidence type="ECO:0000313" key="17">
    <source>
        <dbReference type="EMBL" id="KQD18408.1"/>
    </source>
</evidence>
<keyword evidence="1 9" id="KW-0963">Cytoplasm</keyword>
<dbReference type="Proteomes" id="UP000248662">
    <property type="component" value="Unassembled WGS sequence"/>
</dbReference>
<dbReference type="GO" id="GO:0005524">
    <property type="term" value="F:ATP binding"/>
    <property type="evidence" value="ECO:0007669"/>
    <property type="project" value="UniProtKB-KW"/>
</dbReference>
<evidence type="ECO:0000313" key="40">
    <source>
        <dbReference type="EMBL" id="QPF14121.1"/>
    </source>
</evidence>
<reference evidence="39 66" key="30">
    <citation type="submission" date="2020-09" db="EMBL/GenBank/DDBJ databases">
        <title>Carbapenem-Resistant Acinetobacter baumannii devoid of typical resistance factors.</title>
        <authorList>
            <person name="Hoffmann M."/>
            <person name="Luo Y."/>
            <person name="Strain E."/>
            <person name="Rand H."/>
            <person name="Javkar K.G."/>
        </authorList>
    </citation>
    <scope>NUCLEOTIDE SEQUENCE [LARGE SCALE GENOMIC DNA]</scope>
    <source>
        <strain evidence="39 66">CFSAN093705</strain>
    </source>
</reference>
<reference evidence="69" key="19">
    <citation type="submission" date="2019-01" db="PDB data bank">
        <title>Crystal structure of the complex of Phosphopantetheine adenylyltransferase from Acinetobacter baumannii with Pyrophosphate at 2.30A resolution.</title>
        <authorList>
            <person name="Singh P.K."/>
            <person name="Gupta A."/>
            <person name="Sharma S."/>
            <person name="Singh T.P."/>
        </authorList>
    </citation>
    <scope>X-RAY CRYSTALLOGRAPHY (2.30 ANGSTROMS)</scope>
</reference>
<dbReference type="GO" id="GO:0004595">
    <property type="term" value="F:pantetheine-phosphate adenylyltransferase activity"/>
    <property type="evidence" value="ECO:0007669"/>
    <property type="project" value="UniProtKB-UniRule"/>
</dbReference>
<dbReference type="Proteomes" id="UP001174156">
    <property type="component" value="Unassembled WGS sequence"/>
</dbReference>
<evidence type="ECO:0000313" key="46">
    <source>
        <dbReference type="Proteomes" id="UP000032746"/>
    </source>
</evidence>
<evidence type="ECO:0000313" key="60">
    <source>
        <dbReference type="Proteomes" id="UP000269597"/>
    </source>
</evidence>
<dbReference type="KEGG" id="abw:BL01_07920"/>
<reference evidence="43 59" key="17">
    <citation type="submission" date="2018-07" db="EMBL/GenBank/DDBJ databases">
        <authorList>
            <consortium name="Pathogen Informatics"/>
        </authorList>
    </citation>
    <scope>NUCLEOTIDE SEQUENCE</scope>
    <source>
        <strain evidence="43">4300STDY6542375</strain>
        <strain evidence="44 59">4300STDY7045823</strain>
    </source>
</reference>
<protein>
    <recommendedName>
        <fullName evidence="9">Phosphopantetheine adenylyltransferase</fullName>
        <ecNumber evidence="9">2.7.7.3</ecNumber>
    </recommendedName>
    <alternativeName>
        <fullName evidence="9">Dephospho-CoA pyrophosphorylase</fullName>
    </alternativeName>
    <alternativeName>
        <fullName evidence="9">Pantetheine-phosphate adenylyltransferase</fullName>
        <shortName evidence="9">PPAT</shortName>
    </alternativeName>
</protein>
<evidence type="ECO:0000256" key="8">
    <source>
        <dbReference type="ARBA" id="ARBA00029346"/>
    </source>
</evidence>
<dbReference type="Proteomes" id="UP000634608">
    <property type="component" value="Unassembled WGS sequence"/>
</dbReference>
<dbReference type="Gene3D" id="3.40.50.620">
    <property type="entry name" value="HUPs"/>
    <property type="match status" value="1"/>
</dbReference>
<accession>A0A059ZFC5</accession>
<dbReference type="PDB" id="6JNH">
    <property type="method" value="X-ray"/>
    <property type="resolution" value="2.00 A"/>
    <property type="chains" value="A=1-163"/>
</dbReference>
<reference evidence="14" key="33">
    <citation type="submission" date="2020-12" db="EMBL/GenBank/DDBJ databases">
        <authorList>
            <consortium name="Clinical and Environmental Microbiology Branch: Whole genome sequencing antimicrobial resistance pathogens in the healthcare setting"/>
        </authorList>
    </citation>
    <scope>NUCLEOTIDE SEQUENCE</scope>
    <source>
        <strain evidence="14">2018HL-00813</strain>
        <strain evidence="15">2021GN-00227</strain>
    </source>
</reference>
<evidence type="ECO:0000313" key="23">
    <source>
        <dbReference type="EMBL" id="MDR8262509.1"/>
    </source>
</evidence>
<evidence type="ECO:0000313" key="31">
    <source>
        <dbReference type="EMBL" id="NDW42979.1"/>
    </source>
</evidence>
<evidence type="ECO:0007829" key="69">
    <source>
        <dbReference type="PDB" id="6J3M"/>
    </source>
</evidence>
<dbReference type="KEGG" id="abau:IX87_01935"/>
<dbReference type="Proteomes" id="UP000223291">
    <property type="component" value="Unassembled WGS sequence"/>
</dbReference>
<dbReference type="EMBL" id="LN997846">
    <property type="protein sequence ID" value="CUW34232.1"/>
    <property type="molecule type" value="Genomic_DNA"/>
</dbReference>
<dbReference type="EMBL" id="NXDV01000007">
    <property type="protein sequence ID" value="PHQ02767.1"/>
    <property type="molecule type" value="Genomic_DNA"/>
</dbReference>
<comment type="cofactor">
    <cofactor evidence="9">
        <name>Mg(2+)</name>
        <dbReference type="ChEBI" id="CHEBI:18420"/>
    </cofactor>
</comment>
<dbReference type="GO" id="GO:0005737">
    <property type="term" value="C:cytoplasm"/>
    <property type="evidence" value="ECO:0007669"/>
    <property type="project" value="UniProtKB-SubCell"/>
</dbReference>
<evidence type="ECO:0000313" key="36">
    <source>
        <dbReference type="EMBL" id="PQL81004.1"/>
    </source>
</evidence>
<reference evidence="26" key="37">
    <citation type="submission" date="2024-01" db="EMBL/GenBank/DDBJ databases">
        <authorList>
            <person name="Macesic N."/>
        </authorList>
    </citation>
    <scope>NUCLEOTIDE SEQUENCE</scope>
    <source>
        <strain evidence="26">CPO519</strain>
    </source>
</reference>
<reference evidence="30" key="27">
    <citation type="submission" date="2019-12" db="EMBL/GenBank/DDBJ databases">
        <authorList>
            <person name="Nguyen S.-T."/>
        </authorList>
    </citation>
    <scope>NUCLEOTIDE SEQUENCE</scope>
    <source>
        <strain evidence="30">DMS06669</strain>
    </source>
</reference>
<dbReference type="SMR" id="A0A059ZFC5"/>
<comment type="subunit">
    <text evidence="9">Homohexamer.</text>
</comment>
<evidence type="ECO:0007829" key="70">
    <source>
        <dbReference type="PDB" id="6JNH"/>
    </source>
</evidence>
<reference evidence="27 63" key="25">
    <citation type="submission" date="2019-10" db="EMBL/GenBank/DDBJ databases">
        <title>Genetic environment of the oxa23 gene and comparative analysis of carbapenem resistant Acinetobacter baumannii isolates belonging to global clone 1, lineage 2 recovered in a burns hospital outbreak in 2012-2013.</title>
        <authorList>
            <person name="Douraghi M."/>
            <person name="Aris P."/>
            <person name="Kenyon J."/>
            <person name="Hamidian M."/>
        </authorList>
    </citation>
    <scope>NUCLEOTIDE SEQUENCE [LARGE SCALE GENOMIC DNA]</scope>
    <source>
        <strain evidence="27 63">ABS103</strain>
    </source>
</reference>
<reference evidence="46" key="3">
    <citation type="submission" date="2015-03" db="EMBL/GenBank/DDBJ databases">
        <authorList>
            <person name="Gallagher L.A."/>
            <person name="Hayden H.S."/>
            <person name="Weiss E.J."/>
            <person name="Hager K.R."/>
            <person name="Ramage E."/>
            <person name="Radey M.R."/>
            <person name="Bydalek R."/>
            <person name="Manoil C."/>
            <person name="Miller S.I."/>
            <person name="Brittnacher M.J."/>
        </authorList>
    </citation>
    <scope>NUCLEOTIDE SEQUENCE [LARGE SCALE GENOMIC DNA]</scope>
    <source>
        <strain evidence="46">AB5075-UW</strain>
    </source>
</reference>
<proteinExistence type="evidence at protein level"/>
<evidence type="ECO:0000313" key="62">
    <source>
        <dbReference type="Proteomes" id="UP000439424"/>
    </source>
</evidence>
<evidence type="ECO:0000313" key="42">
    <source>
        <dbReference type="EMBL" id="RSP79969.1"/>
    </source>
</evidence>
<evidence type="ECO:0000256" key="6">
    <source>
        <dbReference type="ARBA" id="ARBA00022842"/>
    </source>
</evidence>
<dbReference type="EMBL" id="CP062919">
    <property type="protein sequence ID" value="QPF14121.1"/>
    <property type="molecule type" value="Genomic_DNA"/>
</dbReference>
<dbReference type="RefSeq" id="WP_000047853.1">
    <property type="nucleotide sequence ID" value="NZ_AP014649.1"/>
</dbReference>
<dbReference type="PDBsum" id="6JOG"/>
<evidence type="ECO:0000259" key="10">
    <source>
        <dbReference type="Pfam" id="PF01467"/>
    </source>
</evidence>
<dbReference type="EMBL" id="CP008706">
    <property type="protein sequence ID" value="AKA32793.1"/>
    <property type="molecule type" value="Genomic_DNA"/>
</dbReference>
<dbReference type="KEGG" id="abk:LX00_04225"/>
<evidence type="ECO:0000313" key="54">
    <source>
        <dbReference type="Proteomes" id="UP000223291"/>
    </source>
</evidence>
<keyword evidence="3 9" id="KW-0548">Nucleotidyltransferase</keyword>
<dbReference type="PDBsum" id="6J3M"/>
<evidence type="ECO:0000313" key="39">
    <source>
        <dbReference type="EMBL" id="QNV21052.1"/>
    </source>
</evidence>
<evidence type="ECO:0000313" key="27">
    <source>
        <dbReference type="EMBL" id="MQR49168.1"/>
    </source>
</evidence>
<dbReference type="KEGG" id="abaa:IX88_06210"/>
<evidence type="ECO:0000256" key="7">
    <source>
        <dbReference type="ARBA" id="ARBA00022993"/>
    </source>
</evidence>
<feature type="binding site" evidence="71">
    <location>
        <position position="144"/>
    </location>
    <ligand>
        <name>L-ascorbate</name>
        <dbReference type="ChEBI" id="CHEBI:38290"/>
        <label>2</label>
    </ligand>
</feature>
<evidence type="ECO:0000313" key="37">
    <source>
        <dbReference type="EMBL" id="PRN31080.1"/>
    </source>
</evidence>
<evidence type="ECO:0000313" key="33">
    <source>
        <dbReference type="EMBL" id="OWK66838.1"/>
    </source>
</evidence>
<gene>
    <name evidence="9 14" type="primary">coaD</name>
    <name evidence="32" type="ORF">A7M90_13925</name>
    <name evidence="13" type="ORF">ABR2091_0823</name>
    <name evidence="11" type="ORF">ABUW_3082</name>
    <name evidence="17" type="ORF">APD06_19930</name>
    <name evidence="18" type="ORF">APD33_10175</name>
    <name evidence="12" type="ORF">AUO97_11425</name>
    <name evidence="37" type="ORF">B9W25_17055</name>
    <name evidence="35" type="ORF">C5U34_06300</name>
    <name evidence="33" type="ORF">CBE85_08780</name>
    <name evidence="34" type="ORF">CPI82_11145</name>
    <name evidence="36" type="ORF">CV954_015740</name>
    <name evidence="38" type="ORF">DOL94_04970</name>
    <name evidence="42" type="ORF">EA722_03815</name>
    <name evidence="27" type="ORF">F2P40_07500</name>
    <name evidence="28" type="ORF">F4T83_07270</name>
    <name evidence="45" type="ORF">FJU42_16155</name>
    <name evidence="24" type="ORF">FPK63_17930</name>
    <name evidence="25" type="ORF">FPK81_18010</name>
    <name evidence="23" type="ORF">FPK87_18855</name>
    <name evidence="39" type="ORF">FQZ18_15050</name>
    <name evidence="31" type="ORF">G3N53_18065</name>
    <name evidence="29" type="ORF">GNY86_10230</name>
    <name evidence="30" type="ORF">GSE42_04790</name>
    <name evidence="20" type="ORF">IAG11_14395</name>
    <name evidence="21" type="ORF">IHV20_16650</name>
    <name evidence="40" type="ORF">IMO23_04045</name>
    <name evidence="41" type="ORF">J6E47_15330</name>
    <name evidence="14" type="ORF">JHZ39_000637</name>
    <name evidence="19" type="ORF">LV35_02117</name>
    <name evidence="16" type="ORF">MKP18_003666</name>
    <name evidence="15" type="ORF">MKP18_003713</name>
    <name evidence="26" type="ORF">P9867_004295</name>
    <name evidence="22" type="ORF">P9867_06865</name>
    <name evidence="44" type="ORF">SAMEA104305318_02373</name>
    <name evidence="43" type="ORF">SAMEA4394745_02640</name>
</gene>
<dbReference type="GeneID" id="92892775"/>
<feature type="binding site" evidence="9">
    <location>
        <position position="100"/>
    </location>
    <ligand>
        <name>ATP</name>
        <dbReference type="ChEBI" id="CHEBI:30616"/>
    </ligand>
</feature>
<dbReference type="EMBL" id="PUDN01000016">
    <property type="protein sequence ID" value="PQH54134.1"/>
    <property type="molecule type" value="Genomic_DNA"/>
</dbReference>
<dbReference type="NCBIfam" id="TIGR01510">
    <property type="entry name" value="coaD_prev_kdtB"/>
    <property type="match status" value="1"/>
</dbReference>
<dbReference type="EMBL" id="UFMQ01000010">
    <property type="protein sequence ID" value="SST24748.1"/>
    <property type="molecule type" value="Genomic_DNA"/>
</dbReference>
<evidence type="ECO:0000313" key="20">
    <source>
        <dbReference type="EMBL" id="MBD0221087.1"/>
    </source>
</evidence>
<evidence type="ECO:0000313" key="41">
    <source>
        <dbReference type="EMBL" id="QTK42763.1"/>
    </source>
</evidence>
<evidence type="ECO:0000313" key="45">
    <source>
        <dbReference type="EMBL" id="TPU61237.1"/>
    </source>
</evidence>
<feature type="binding site" evidence="71">
    <location>
        <position position="92"/>
    </location>
    <ligand>
        <name>L-ascorbate</name>
        <dbReference type="ChEBI" id="CHEBI:38290"/>
        <label>1</label>
    </ligand>
</feature>
<evidence type="ECO:0000313" key="29">
    <source>
        <dbReference type="EMBL" id="MVM91894.1"/>
    </source>
</evidence>
<feature type="binding site" evidence="9">
    <location>
        <position position="19"/>
    </location>
    <ligand>
        <name>ATP</name>
        <dbReference type="ChEBI" id="CHEBI:30616"/>
    </ligand>
</feature>
<reference evidence="11 46" key="2">
    <citation type="journal article" date="2015" name="J. Bacteriol.">
        <title>Resources for Genetic and Genomic Analysis of Emerging Pathogen Acinetobacter baumannii.</title>
        <authorList>
            <person name="Gallagher L.A."/>
            <person name="Ramage E."/>
            <person name="Weiss E.J."/>
            <person name="Radey M."/>
            <person name="Hayden H.S."/>
            <person name="Held K.G."/>
            <person name="Huse H.K."/>
            <person name="Zurawski D.V."/>
            <person name="Brittnacher M.J."/>
            <person name="Manoil C."/>
        </authorList>
    </citation>
    <scope>NUCLEOTIDE SEQUENCE [LARGE SCALE GENOMIC DNA]</scope>
    <source>
        <strain evidence="11 46">AB5075-UW</strain>
    </source>
</reference>
<dbReference type="PANTHER" id="PTHR21342:SF1">
    <property type="entry name" value="PHOSPHOPANTETHEINE ADENYLYLTRANSFERASE"/>
    <property type="match status" value="1"/>
</dbReference>
<dbReference type="Proteomes" id="UP000461234">
    <property type="component" value="Unassembled WGS sequence"/>
</dbReference>
<evidence type="ECO:0000313" key="53">
    <source>
        <dbReference type="Proteomes" id="UP000197394"/>
    </source>
</evidence>
<evidence type="ECO:0000313" key="52">
    <source>
        <dbReference type="Proteomes" id="UP000179937"/>
    </source>
</evidence>
<keyword evidence="4 9" id="KW-0547">Nucleotide-binding</keyword>
<reference evidence="36 55" key="15">
    <citation type="submission" date="2018-02" db="EMBL/GenBank/DDBJ databases">
        <title>Acinetobacter baumanii whole genome sequence.</title>
        <authorList>
            <person name="Qasim Z.J."/>
        </authorList>
    </citation>
    <scope>NUCLEOTIDE SEQUENCE [LARGE SCALE GENOMIC DNA]</scope>
    <source>
        <strain evidence="36 55">ZQ8</strain>
    </source>
</reference>
<evidence type="ECO:0000313" key="32">
    <source>
        <dbReference type="EMBL" id="OIG74832.1"/>
    </source>
</evidence>
<reference evidence="45 61" key="22">
    <citation type="submission" date="2019-06" db="EMBL/GenBank/DDBJ databases">
        <title>A Diverse Panel of Clinical Acinetobacter baumannii for Research Use.</title>
        <authorList>
            <person name="Mcgann P."/>
            <person name="Snesrud E."/>
            <person name="Galac M.R."/>
        </authorList>
    </citation>
    <scope>NUCLEOTIDE SEQUENCE [LARGE SCALE GENOMIC DNA]</scope>
    <source>
        <strain evidence="45 61">MRSN14237</strain>
    </source>
</reference>
<dbReference type="Proteomes" id="UP000439424">
    <property type="component" value="Unassembled WGS sequence"/>
</dbReference>
<reference evidence="41" key="34">
    <citation type="submission" date="2021-03" db="EMBL/GenBank/DDBJ databases">
        <title>Complete genome sequencing of Acinetobacter baumannii.</title>
        <authorList>
            <person name="Yadav B."/>
            <person name="Makwana N."/>
            <person name="Kharat A.S."/>
            <person name="Veeraraghavan B."/>
            <person name="Vijayakumar S."/>
            <person name="Priya M."/>
        </authorList>
    </citation>
    <scope>NUCLEOTIDE SEQUENCE</scope>
    <source>
        <strain evidence="41">KSK6</strain>
    </source>
</reference>
<dbReference type="EMBL" id="JARTMM010000018">
    <property type="protein sequence ID" value="MDK4881439.1"/>
    <property type="molecule type" value="Genomic_DNA"/>
</dbReference>
<dbReference type="PATRIC" id="fig|470.1288.peg.1568"/>
<reference evidence="28" key="24">
    <citation type="submission" date="2019-09" db="EMBL/GenBank/DDBJ databases">
        <title>Distinct mechanisms of dissemination of NDM-1 metallo-beta-betalactamase in Acinetobacter species spp. in Argentina.</title>
        <authorList>
            <person name="Maria R.S."/>
            <person name="Adams M.D."/>
        </authorList>
    </citation>
    <scope>NUCLEOTIDE SEQUENCE</scope>
    <source>
        <strain evidence="28">AMA24</strain>
    </source>
</reference>
<dbReference type="EMBL" id="LYKI01000004">
    <property type="protein sequence ID" value="OIG74832.1"/>
    <property type="molecule type" value="Genomic_DNA"/>
</dbReference>
<sequence length="163" mass="18456">MSKTRVIYPGTFDPITNGHVDLVTRASRMFDEVVVAIAIGHHKNPLFSLEERVALAQSSLGHLSNVEFVGFDGLLVNFFKEQKATAVLRGLRAVSDFEYEFQLANMNRQLDPHFEAVFLTPSEQYSFISSTLIREIARLKGDVTKFVPQAVVEAFERKHQQGW</sequence>
<reference evidence="34 54" key="13">
    <citation type="submission" date="2017-09" db="EMBL/GenBank/DDBJ databases">
        <title>Draft genome of Acinetobacter baumannii strain I43, a mercury resistant bacteria.</title>
        <authorList>
            <person name="Siqueira K.A."/>
            <person name="Mello I.S."/>
            <person name="Mendes T.A."/>
            <person name="Soares M.A."/>
        </authorList>
    </citation>
    <scope>NUCLEOTIDE SEQUENCE [LARGE SCALE GENOMIC DNA]</scope>
    <source>
        <strain evidence="34 54">I43</strain>
    </source>
</reference>
<evidence type="ECO:0000256" key="4">
    <source>
        <dbReference type="ARBA" id="ARBA00022741"/>
    </source>
</evidence>
<keyword evidence="5 9" id="KW-0067">ATP-binding</keyword>
<evidence type="ECO:0000313" key="21">
    <source>
        <dbReference type="EMBL" id="MBE0331771.1"/>
    </source>
</evidence>
<dbReference type="Proteomes" id="UP000315888">
    <property type="component" value="Unassembled WGS sequence"/>
</dbReference>
<evidence type="ECO:0000313" key="22">
    <source>
        <dbReference type="EMBL" id="MDK4881439.1"/>
    </source>
</evidence>
<dbReference type="Proteomes" id="UP000032746">
    <property type="component" value="Chromosome"/>
</dbReference>
<evidence type="ECO:0000313" key="14">
    <source>
        <dbReference type="EMBL" id="EGY2376315.1"/>
    </source>
</evidence>
<feature type="binding site" evidence="70 71">
    <location>
        <position position="11"/>
    </location>
    <ligand>
        <name>L-ascorbate</name>
        <dbReference type="ChEBI" id="CHEBI:38290"/>
        <label>1</label>
    </ligand>
</feature>
<dbReference type="EMBL" id="NEPB01000056">
    <property type="protein sequence ID" value="PRN31080.1"/>
    <property type="molecule type" value="Genomic_DNA"/>
</dbReference>
<dbReference type="Proteomes" id="UP000594659">
    <property type="component" value="Chromosome"/>
</dbReference>
<reference evidence="40 67" key="32">
    <citation type="submission" date="2020-09" db="EMBL/GenBank/DDBJ databases">
        <title>Resistance determinants and their genetic context in bacteria from a longitudinal study of pigs reared under conventional and antibiotic-free husbandry practices.</title>
        <authorList>
            <person name="Poulin-Laprade D."/>
            <person name="Brouard J.-S."/>
            <person name="Gagnon N."/>
            <person name="Turcotte A."/>
            <person name="Langlois A."/>
            <person name="Matte J.J."/>
            <person name="Carrillo C.D."/>
            <person name="Zaheer R."/>
            <person name="McAllister T."/>
            <person name="Topp E."/>
            <person name="Talbot G."/>
        </authorList>
    </citation>
    <scope>NUCLEOTIDE SEQUENCE [LARGE SCALE GENOMIC DNA]</scope>
    <source>
        <strain evidence="40 67">Res13-Abat-PEA21-P4-01-A</strain>
    </source>
</reference>
<evidence type="ECO:0000313" key="57">
    <source>
        <dbReference type="Proteomes" id="UP000239276"/>
    </source>
</evidence>
<dbReference type="EMBL" id="ABFEVW030000033">
    <property type="protein sequence ID" value="EMN1073296.1"/>
    <property type="molecule type" value="Genomic_DNA"/>
</dbReference>
<evidence type="ECO:0000256" key="3">
    <source>
        <dbReference type="ARBA" id="ARBA00022695"/>
    </source>
</evidence>
<dbReference type="EMBL" id="CP072270">
    <property type="protein sequence ID" value="QTK42763.1"/>
    <property type="molecule type" value="Genomic_DNA"/>
</dbReference>
<dbReference type="EMBL" id="JAAGTY010000032">
    <property type="protein sequence ID" value="NDW42979.1"/>
    <property type="molecule type" value="Genomic_DNA"/>
</dbReference>
<reference evidence="29 62" key="26">
    <citation type="submission" date="2019-11" db="EMBL/GenBank/DDBJ databases">
        <title>Multidrug-resistant Acinetobacter baumannii moving toward extensively drug-resistant over fifteen years in South of Brazil.</title>
        <authorList>
            <person name="Fedrigo N.H."/>
            <person name="Cerdeira L."/>
            <person name="Fuga B."/>
            <person name="Marini P.V.B."/>
            <person name="Shinohara D.R."/>
            <person name="Carrara-Marroni F.E."/>
            <person name="Lincopan N."/>
            <person name="Tognim M.C.B."/>
        </authorList>
    </citation>
    <scope>NUCLEOTIDE SEQUENCE [LARGE SCALE GENOMIC DNA]</scope>
    <source>
        <strain evidence="29 62">Ac576</strain>
    </source>
</reference>
<dbReference type="PRINTS" id="PR01020">
    <property type="entry name" value="LPSBIOSNTHSS"/>
</dbReference>
<evidence type="ECO:0000313" key="44">
    <source>
        <dbReference type="EMBL" id="SST24748.1"/>
    </source>
</evidence>
<reference evidence="31 64" key="28">
    <citation type="submission" date="2020-02" db="EMBL/GenBank/DDBJ databases">
        <title>Whole genome shot-gun sequencing of clinical Carbapenem resistant A. baumannii.</title>
        <authorList>
            <person name="Veeraraghavan B."/>
            <person name="Mathur P."/>
            <person name="Vijayakumar S."/>
            <person name="Vasudevan K."/>
            <person name="Lincy M."/>
            <person name="Kirubananthan A."/>
        </authorList>
    </citation>
    <scope>NUCLEOTIDE SEQUENCE [LARGE SCALE GENOMIC DNA]</scope>
    <source>
        <strain evidence="31 64">SP816</strain>
    </source>
</reference>
<evidence type="ECO:0000313" key="55">
    <source>
        <dbReference type="Proteomes" id="UP000233757"/>
    </source>
</evidence>
<reference evidence="13 49" key="5">
    <citation type="submission" date="2015-12" db="EMBL/GenBank/DDBJ databases">
        <authorList>
            <person name="Wibberg D."/>
        </authorList>
    </citation>
    <scope>NUCLEOTIDE SEQUENCE [LARGE SCALE GENOMIC DNA]</scope>
    <source>
        <strain evidence="13">R2091</strain>
    </source>
</reference>
<evidence type="ECO:0000313" key="30">
    <source>
        <dbReference type="EMBL" id="MYM77249.1"/>
    </source>
</evidence>
<evidence type="ECO:0000313" key="58">
    <source>
        <dbReference type="Proteomes" id="UP000248662"/>
    </source>
</evidence>
<feature type="binding site" evidence="71">
    <location>
        <position position="147"/>
    </location>
    <ligand>
        <name>L-ascorbate</name>
        <dbReference type="ChEBI" id="CHEBI:38290"/>
        <label>2</label>
    </ligand>
</feature>
<dbReference type="Proteomes" id="UP000480763">
    <property type="component" value="Unassembled WGS sequence"/>
</dbReference>
<feature type="binding site" evidence="71">
    <location>
        <position position="17"/>
    </location>
    <ligand>
        <name>L-ascorbate</name>
        <dbReference type="ChEBI" id="CHEBI:38290"/>
        <label>2</label>
    </ligand>
</feature>
<dbReference type="EMBL" id="QKWF01000037">
    <property type="protein sequence ID" value="PZM18280.1"/>
    <property type="molecule type" value="Genomic_DNA"/>
</dbReference>
<feature type="domain" description="Cytidyltransferase-like" evidence="10">
    <location>
        <begin position="7"/>
        <end position="135"/>
    </location>
</feature>
<comment type="catalytic activity">
    <reaction evidence="8 9">
        <text>(R)-4'-phosphopantetheine + ATP + H(+) = 3'-dephospho-CoA + diphosphate</text>
        <dbReference type="Rhea" id="RHEA:19801"/>
        <dbReference type="ChEBI" id="CHEBI:15378"/>
        <dbReference type="ChEBI" id="CHEBI:30616"/>
        <dbReference type="ChEBI" id="CHEBI:33019"/>
        <dbReference type="ChEBI" id="CHEBI:57328"/>
        <dbReference type="ChEBI" id="CHEBI:61723"/>
        <dbReference type="EC" id="2.7.7.3"/>
    </reaction>
</comment>
<dbReference type="Proteomes" id="UP000197394">
    <property type="component" value="Unassembled WGS sequence"/>
</dbReference>
<evidence type="ECO:0007829" key="71">
    <source>
        <dbReference type="PDB" id="6JOG"/>
    </source>
</evidence>
<reference evidence="30 65" key="10">
    <citation type="journal article" date="2017" name="Ann. Clin. Microbiol. Antimicrob.">
        <title>New eight genes identified at the clinical multidrug-resistant Acinetobacter baumannii DMS06669 strain in a Vietnam hospital.</title>
        <authorList>
            <person name="Si-Tuan N."/>
            <person name="Ngoc H.M."/>
            <person name="Hang P.T.T."/>
            <person name="Nguyen C."/>
            <person name="Van P.H."/>
            <person name="Huong N.T."/>
        </authorList>
    </citation>
    <scope>NUCLEOTIDE SEQUENCE [LARGE SCALE GENOMIC DNA]</scope>
    <source>
        <strain evidence="30 65">DMS06669</strain>
    </source>
</reference>
<evidence type="ECO:0000313" key="35">
    <source>
        <dbReference type="EMBL" id="PQH54134.1"/>
    </source>
</evidence>